<evidence type="ECO:0000313" key="1">
    <source>
        <dbReference type="EMBL" id="KIM63628.1"/>
    </source>
</evidence>
<reference evidence="1 2" key="1">
    <citation type="submission" date="2014-04" db="EMBL/GenBank/DDBJ databases">
        <authorList>
            <consortium name="DOE Joint Genome Institute"/>
            <person name="Kuo A."/>
            <person name="Kohler A."/>
            <person name="Nagy L.G."/>
            <person name="Floudas D."/>
            <person name="Copeland A."/>
            <person name="Barry K.W."/>
            <person name="Cichocki N."/>
            <person name="Veneault-Fourrey C."/>
            <person name="LaButti K."/>
            <person name="Lindquist E.A."/>
            <person name="Lipzen A."/>
            <person name="Lundell T."/>
            <person name="Morin E."/>
            <person name="Murat C."/>
            <person name="Sun H."/>
            <person name="Tunlid A."/>
            <person name="Henrissat B."/>
            <person name="Grigoriev I.V."/>
            <person name="Hibbett D.S."/>
            <person name="Martin F."/>
            <person name="Nordberg H.P."/>
            <person name="Cantor M.N."/>
            <person name="Hua S.X."/>
        </authorList>
    </citation>
    <scope>NUCLEOTIDE SEQUENCE [LARGE SCALE GENOMIC DNA]</scope>
    <source>
        <strain evidence="1 2">Foug A</strain>
    </source>
</reference>
<accession>A0A0C2ZQ20</accession>
<dbReference type="Proteomes" id="UP000053989">
    <property type="component" value="Unassembled WGS sequence"/>
</dbReference>
<gene>
    <name evidence="1" type="ORF">SCLCIDRAFT_734359</name>
</gene>
<name>A0A0C2ZQ20_9AGAM</name>
<organism evidence="1 2">
    <name type="scientific">Scleroderma citrinum Foug A</name>
    <dbReference type="NCBI Taxonomy" id="1036808"/>
    <lineage>
        <taxon>Eukaryota</taxon>
        <taxon>Fungi</taxon>
        <taxon>Dikarya</taxon>
        <taxon>Basidiomycota</taxon>
        <taxon>Agaricomycotina</taxon>
        <taxon>Agaricomycetes</taxon>
        <taxon>Agaricomycetidae</taxon>
        <taxon>Boletales</taxon>
        <taxon>Sclerodermatineae</taxon>
        <taxon>Sclerodermataceae</taxon>
        <taxon>Scleroderma</taxon>
    </lineage>
</organism>
<dbReference type="AlphaFoldDB" id="A0A0C2ZQ20"/>
<proteinExistence type="predicted"/>
<dbReference type="EMBL" id="KN822033">
    <property type="protein sequence ID" value="KIM63628.1"/>
    <property type="molecule type" value="Genomic_DNA"/>
</dbReference>
<protein>
    <submittedName>
        <fullName evidence="1">Uncharacterized protein</fullName>
    </submittedName>
</protein>
<reference evidence="2" key="2">
    <citation type="submission" date="2015-01" db="EMBL/GenBank/DDBJ databases">
        <title>Evolutionary Origins and Diversification of the Mycorrhizal Mutualists.</title>
        <authorList>
            <consortium name="DOE Joint Genome Institute"/>
            <consortium name="Mycorrhizal Genomics Consortium"/>
            <person name="Kohler A."/>
            <person name="Kuo A."/>
            <person name="Nagy L.G."/>
            <person name="Floudas D."/>
            <person name="Copeland A."/>
            <person name="Barry K.W."/>
            <person name="Cichocki N."/>
            <person name="Veneault-Fourrey C."/>
            <person name="LaButti K."/>
            <person name="Lindquist E.A."/>
            <person name="Lipzen A."/>
            <person name="Lundell T."/>
            <person name="Morin E."/>
            <person name="Murat C."/>
            <person name="Riley R."/>
            <person name="Ohm R."/>
            <person name="Sun H."/>
            <person name="Tunlid A."/>
            <person name="Henrissat B."/>
            <person name="Grigoriev I.V."/>
            <person name="Hibbett D.S."/>
            <person name="Martin F."/>
        </authorList>
    </citation>
    <scope>NUCLEOTIDE SEQUENCE [LARGE SCALE GENOMIC DNA]</scope>
    <source>
        <strain evidence="2">Foug A</strain>
    </source>
</reference>
<dbReference type="InParanoid" id="A0A0C2ZQ20"/>
<sequence length="262" mass="29674">MYTITTVSGNVAGSEEGFWFHRIKLLPIIELASAGNQKEGREVSFEMSTHQWLRSSHPWPSRRISPMDPLYRNKPDASHHLMPIWPAPSSSIGNATACKQHIIFPNSLEIFPKEYPQFNADFCVLKYIRLIRRRSGVEGSSNAASMCCMHASNVSEEHEMVMPLARCGDVKSLYKVKRIHTWLANCPRLDGSCFRFAILIRSTLFGPRAYHSSGARVSLVSLTHATACWRHHHYCSACWIRHGGLYFDQSLTISGAHWQNSS</sequence>
<dbReference type="HOGENOM" id="CLU_1062303_0_0_1"/>
<evidence type="ECO:0000313" key="2">
    <source>
        <dbReference type="Proteomes" id="UP000053989"/>
    </source>
</evidence>
<keyword evidence="2" id="KW-1185">Reference proteome</keyword>